<proteinExistence type="predicted"/>
<protein>
    <recommendedName>
        <fullName evidence="3">histidine kinase</fullName>
        <ecNumber evidence="3">2.7.13.3</ecNumber>
    </recommendedName>
</protein>
<feature type="transmembrane region" description="Helical" evidence="12">
    <location>
        <begin position="12"/>
        <end position="35"/>
    </location>
</feature>
<feature type="domain" description="PAC" evidence="15">
    <location>
        <begin position="391"/>
        <end position="443"/>
    </location>
</feature>
<dbReference type="InterPro" id="IPR000014">
    <property type="entry name" value="PAS"/>
</dbReference>
<dbReference type="InterPro" id="IPR036097">
    <property type="entry name" value="HisK_dim/P_sf"/>
</dbReference>
<evidence type="ECO:0000256" key="11">
    <source>
        <dbReference type="SAM" id="Coils"/>
    </source>
</evidence>
<evidence type="ECO:0000256" key="3">
    <source>
        <dbReference type="ARBA" id="ARBA00012438"/>
    </source>
</evidence>
<dbReference type="EC" id="2.7.13.3" evidence="3"/>
<dbReference type="NCBIfam" id="TIGR00229">
    <property type="entry name" value="sensory_box"/>
    <property type="match status" value="3"/>
</dbReference>
<dbReference type="AlphaFoldDB" id="H0G2Z9"/>
<dbReference type="PROSITE" id="PS50109">
    <property type="entry name" value="HIS_KIN"/>
    <property type="match status" value="1"/>
</dbReference>
<dbReference type="InterPro" id="IPR003594">
    <property type="entry name" value="HATPase_dom"/>
</dbReference>
<feature type="transmembrane region" description="Helical" evidence="12">
    <location>
        <begin position="157"/>
        <end position="180"/>
    </location>
</feature>
<dbReference type="PROSITE" id="PS50112">
    <property type="entry name" value="PAS"/>
    <property type="match status" value="3"/>
</dbReference>
<evidence type="ECO:0000313" key="16">
    <source>
        <dbReference type="EMBL" id="EHK76370.1"/>
    </source>
</evidence>
<gene>
    <name evidence="16" type="ORF">SM0020_19211</name>
</gene>
<dbReference type="InterPro" id="IPR005467">
    <property type="entry name" value="His_kinase_dom"/>
</dbReference>
<evidence type="ECO:0000256" key="12">
    <source>
        <dbReference type="SAM" id="Phobius"/>
    </source>
</evidence>
<dbReference type="InterPro" id="IPR003661">
    <property type="entry name" value="HisK_dim/P_dom"/>
</dbReference>
<dbReference type="Gene3D" id="3.30.565.10">
    <property type="entry name" value="Histidine kinase-like ATPase, C-terminal domain"/>
    <property type="match status" value="1"/>
</dbReference>
<feature type="domain" description="PAS" evidence="14">
    <location>
        <begin position="444"/>
        <end position="521"/>
    </location>
</feature>
<dbReference type="InterPro" id="IPR013655">
    <property type="entry name" value="PAS_fold_3"/>
</dbReference>
<evidence type="ECO:0000256" key="10">
    <source>
        <dbReference type="ARBA" id="ARBA00023136"/>
    </source>
</evidence>
<feature type="transmembrane region" description="Helical" evidence="12">
    <location>
        <begin position="86"/>
        <end position="105"/>
    </location>
</feature>
<dbReference type="SMART" id="SM00387">
    <property type="entry name" value="HATPase_c"/>
    <property type="match status" value="1"/>
</dbReference>
<dbReference type="Gene3D" id="1.10.287.130">
    <property type="match status" value="1"/>
</dbReference>
<comment type="catalytic activity">
    <reaction evidence="1">
        <text>ATP + protein L-histidine = ADP + protein N-phospho-L-histidine.</text>
        <dbReference type="EC" id="2.7.13.3"/>
    </reaction>
</comment>
<dbReference type="FunFam" id="3.30.450.20:FF:000099">
    <property type="entry name" value="Sensory box sensor histidine kinase"/>
    <property type="match status" value="1"/>
</dbReference>
<dbReference type="SUPFAM" id="SSF55785">
    <property type="entry name" value="PYP-like sensor domain (PAS domain)"/>
    <property type="match status" value="3"/>
</dbReference>
<dbReference type="Pfam" id="PF08447">
    <property type="entry name" value="PAS_3"/>
    <property type="match status" value="3"/>
</dbReference>
<dbReference type="InterPro" id="IPR004358">
    <property type="entry name" value="Sig_transdc_His_kin-like_C"/>
</dbReference>
<dbReference type="SMART" id="SM00086">
    <property type="entry name" value="PAC"/>
    <property type="match status" value="3"/>
</dbReference>
<evidence type="ECO:0000256" key="6">
    <source>
        <dbReference type="ARBA" id="ARBA00022679"/>
    </source>
</evidence>
<keyword evidence="6" id="KW-0808">Transferase</keyword>
<dbReference type="GO" id="GO:0000155">
    <property type="term" value="F:phosphorelay sensor kinase activity"/>
    <property type="evidence" value="ECO:0007669"/>
    <property type="project" value="InterPro"/>
</dbReference>
<dbReference type="Pfam" id="PF00512">
    <property type="entry name" value="HisKA"/>
    <property type="match status" value="1"/>
</dbReference>
<dbReference type="CDD" id="cd00082">
    <property type="entry name" value="HisKA"/>
    <property type="match status" value="1"/>
</dbReference>
<feature type="coiled-coil region" evidence="11">
    <location>
        <begin position="290"/>
        <end position="320"/>
    </location>
</feature>
<dbReference type="InterPro" id="IPR007895">
    <property type="entry name" value="MASE1"/>
</dbReference>
<comment type="subcellular location">
    <subcellularLocation>
        <location evidence="2">Cell membrane</location>
        <topology evidence="2">Multi-pass membrane protein</topology>
    </subcellularLocation>
</comment>
<organism evidence="16 17">
    <name type="scientific">Sinorhizobium meliloti CCNWSX0020</name>
    <dbReference type="NCBI Taxonomy" id="1107881"/>
    <lineage>
        <taxon>Bacteria</taxon>
        <taxon>Pseudomonadati</taxon>
        <taxon>Pseudomonadota</taxon>
        <taxon>Alphaproteobacteria</taxon>
        <taxon>Hyphomicrobiales</taxon>
        <taxon>Rhizobiaceae</taxon>
        <taxon>Sinorhizobium/Ensifer group</taxon>
        <taxon>Sinorhizobium</taxon>
    </lineage>
</organism>
<sequence length="945" mass="105414">MVTNVWSARPQLSHASLFILAYILGGGFAHALAIIPGTGISLWPPSGLFLATLIIAPLKTWPWWILFGLVSELLANTLWFHNPLPAATFIFAGNAAEASFGAWLLRRTCGLPMRLETYSEVLALIVLGAGISPIISATSGSLTLAAYDIQPFGESWILWWIGDATGIAIIAPLALIVFQNWNSKSQVLTNRWIEACSLAGIFVGVAVLSISGYEPYAYIVLPPLLWAAVRFEFKGAVLALVLLAAVATVLTVSSANQFASDPDSQQQKQIMLQLFLGISAFSALIVAAISRQHQQALTTLKESINALKERERELSQLVDMVPVQIRRVTPQGEPFFFNKRLLDFFGLTDISQLDQPGTSRLAAAIGSLVHPDDAANVLETVRRSLSTDEPYTMKYRMRRADGAYRWVDGRGEPLRDEDGKVIQWLMVSIDIDDEVRAQEKLHESEKQLRRLVDAVPAQIWCSTPAGDPIYVNQQLRNFVGLELGDFDEPGETRRAVAHRKQTHPDDLPMVRDRLDECRRTGEPFLMRYRMRRADGMYRWVEGRSEPYRDEDGTILQWYGVLFDVDDQMKAEEALRERERFLWQLVETLPAMIDCAAPDGEPIFRGKGLREFLGYELDTLDGSGKSRLEGTLDAGVHPDDVEDVKQHYARCLATGEPYARRHRFRRFDGEYRWVETRAAPMRNDEGVIIQWNVICLDIDGEVKAEENLRLARESLARASQAASMAELSASIAHEVNQPLSAVINSTTACLSWLQAEPPNIERARKSADRIIQSAHTAVDVVRRIRSLFQQSMDIRDSTSLDGVVGEVRDLVAADAAKHGVSIQADIEGELQLLAFDRVQIQQVLMNLVRNSLDAIGPEAEDRLLRIRVYKTDHWVYTEVSDHGAGVLQPDKIFEPFFTTKNKGMGMGLAISRSIVEAHGGKLWAEDNYPKGAKFIFTLPTAVVVAA</sequence>
<feature type="domain" description="PAS" evidence="14">
    <location>
        <begin position="577"/>
        <end position="654"/>
    </location>
</feature>
<feature type="transmembrane region" description="Helical" evidence="12">
    <location>
        <begin position="192"/>
        <end position="213"/>
    </location>
</feature>
<reference evidence="16 17" key="1">
    <citation type="journal article" date="2012" name="J. Bacteriol.">
        <title>Draft Genome Sequence of Sinorhizobium meliloti CCNWSX0020, a Nitrogen-Fixing Symbiont with Copper Tolerance Capability Isolated from Lead-Zinc Mine Tailings.</title>
        <authorList>
            <person name="Li Z."/>
            <person name="Ma Z."/>
            <person name="Hao X."/>
            <person name="Wei G."/>
        </authorList>
    </citation>
    <scope>NUCLEOTIDE SEQUENCE [LARGE SCALE GENOMIC DNA]</scope>
    <source>
        <strain evidence="16 17">CCNWSX0020</strain>
    </source>
</reference>
<evidence type="ECO:0000256" key="2">
    <source>
        <dbReference type="ARBA" id="ARBA00004651"/>
    </source>
</evidence>
<dbReference type="Proteomes" id="UP000004038">
    <property type="component" value="Unassembled WGS sequence"/>
</dbReference>
<accession>H0G2Z9</accession>
<keyword evidence="7 12" id="KW-0812">Transmembrane</keyword>
<evidence type="ECO:0000256" key="7">
    <source>
        <dbReference type="ARBA" id="ARBA00022692"/>
    </source>
</evidence>
<dbReference type="InterPro" id="IPR000700">
    <property type="entry name" value="PAS-assoc_C"/>
</dbReference>
<dbReference type="PROSITE" id="PS50113">
    <property type="entry name" value="PAC"/>
    <property type="match status" value="3"/>
</dbReference>
<feature type="domain" description="PAC" evidence="15">
    <location>
        <begin position="657"/>
        <end position="709"/>
    </location>
</feature>
<feature type="transmembrane region" description="Helical" evidence="12">
    <location>
        <begin position="117"/>
        <end position="137"/>
    </location>
</feature>
<dbReference type="PANTHER" id="PTHR43304:SF1">
    <property type="entry name" value="PAC DOMAIN-CONTAINING PROTEIN"/>
    <property type="match status" value="1"/>
</dbReference>
<dbReference type="GO" id="GO:0005886">
    <property type="term" value="C:plasma membrane"/>
    <property type="evidence" value="ECO:0007669"/>
    <property type="project" value="UniProtKB-SubCell"/>
</dbReference>
<name>H0G2Z9_RHIML</name>
<dbReference type="InterPro" id="IPR036890">
    <property type="entry name" value="HATPase_C_sf"/>
</dbReference>
<feature type="transmembrane region" description="Helical" evidence="12">
    <location>
        <begin position="270"/>
        <end position="289"/>
    </location>
</feature>
<feature type="transmembrane region" description="Helical" evidence="12">
    <location>
        <begin position="233"/>
        <end position="258"/>
    </location>
</feature>
<dbReference type="SUPFAM" id="SSF47384">
    <property type="entry name" value="Homodimeric domain of signal transducing histidine kinase"/>
    <property type="match status" value="1"/>
</dbReference>
<evidence type="ECO:0000256" key="8">
    <source>
        <dbReference type="ARBA" id="ARBA00022777"/>
    </source>
</evidence>
<keyword evidence="11" id="KW-0175">Coiled coil</keyword>
<dbReference type="PATRIC" id="fig|1107881.3.peg.3907"/>
<evidence type="ECO:0000259" key="14">
    <source>
        <dbReference type="PROSITE" id="PS50112"/>
    </source>
</evidence>
<evidence type="ECO:0000256" key="4">
    <source>
        <dbReference type="ARBA" id="ARBA00022475"/>
    </source>
</evidence>
<keyword evidence="5" id="KW-0597">Phosphoprotein</keyword>
<dbReference type="InterPro" id="IPR052162">
    <property type="entry name" value="Sensor_kinase/Photoreceptor"/>
</dbReference>
<dbReference type="EMBL" id="AGVV01000039">
    <property type="protein sequence ID" value="EHK76370.1"/>
    <property type="molecule type" value="Genomic_DNA"/>
</dbReference>
<evidence type="ECO:0000256" key="9">
    <source>
        <dbReference type="ARBA" id="ARBA00022989"/>
    </source>
</evidence>
<dbReference type="InterPro" id="IPR001610">
    <property type="entry name" value="PAC"/>
</dbReference>
<dbReference type="RefSeq" id="WP_003531021.1">
    <property type="nucleotide sequence ID" value="NZ_AGVV01000039.1"/>
</dbReference>
<feature type="transmembrane region" description="Helical" evidence="12">
    <location>
        <begin position="47"/>
        <end position="66"/>
    </location>
</feature>
<keyword evidence="4" id="KW-1003">Cell membrane</keyword>
<feature type="domain" description="PAS" evidence="14">
    <location>
        <begin position="310"/>
        <end position="388"/>
    </location>
</feature>
<dbReference type="Gene3D" id="3.30.450.20">
    <property type="entry name" value="PAS domain"/>
    <property type="match status" value="3"/>
</dbReference>
<keyword evidence="8 16" id="KW-0418">Kinase</keyword>
<dbReference type="PANTHER" id="PTHR43304">
    <property type="entry name" value="PHYTOCHROME-LIKE PROTEIN CPH1"/>
    <property type="match status" value="1"/>
</dbReference>
<dbReference type="CDD" id="cd00130">
    <property type="entry name" value="PAS"/>
    <property type="match status" value="3"/>
</dbReference>
<dbReference type="Pfam" id="PF05231">
    <property type="entry name" value="MASE1"/>
    <property type="match status" value="1"/>
</dbReference>
<keyword evidence="10 12" id="KW-0472">Membrane</keyword>
<dbReference type="SMART" id="SM00388">
    <property type="entry name" value="HisKA"/>
    <property type="match status" value="1"/>
</dbReference>
<dbReference type="SUPFAM" id="SSF55874">
    <property type="entry name" value="ATPase domain of HSP90 chaperone/DNA topoisomerase II/histidine kinase"/>
    <property type="match status" value="1"/>
</dbReference>
<evidence type="ECO:0000259" key="15">
    <source>
        <dbReference type="PROSITE" id="PS50113"/>
    </source>
</evidence>
<keyword evidence="9 12" id="KW-1133">Transmembrane helix</keyword>
<dbReference type="Pfam" id="PF02518">
    <property type="entry name" value="HATPase_c"/>
    <property type="match status" value="1"/>
</dbReference>
<feature type="domain" description="Histidine kinase" evidence="13">
    <location>
        <begin position="729"/>
        <end position="941"/>
    </location>
</feature>
<evidence type="ECO:0000313" key="17">
    <source>
        <dbReference type="Proteomes" id="UP000004038"/>
    </source>
</evidence>
<dbReference type="PRINTS" id="PR00344">
    <property type="entry name" value="BCTRLSENSOR"/>
</dbReference>
<evidence type="ECO:0000256" key="1">
    <source>
        <dbReference type="ARBA" id="ARBA00000085"/>
    </source>
</evidence>
<feature type="domain" description="PAC" evidence="15">
    <location>
        <begin position="524"/>
        <end position="576"/>
    </location>
</feature>
<evidence type="ECO:0000256" key="5">
    <source>
        <dbReference type="ARBA" id="ARBA00022553"/>
    </source>
</evidence>
<dbReference type="InterPro" id="IPR035965">
    <property type="entry name" value="PAS-like_dom_sf"/>
</dbReference>
<evidence type="ECO:0000259" key="13">
    <source>
        <dbReference type="PROSITE" id="PS50109"/>
    </source>
</evidence>